<dbReference type="AlphaFoldDB" id="A0A1W2BQP7"/>
<dbReference type="Proteomes" id="UP000192708">
    <property type="component" value="Unassembled WGS sequence"/>
</dbReference>
<comment type="similarity">
    <text evidence="1">Belongs to the RelE toxin family.</text>
</comment>
<evidence type="ECO:0000313" key="3">
    <source>
        <dbReference type="EMBL" id="SMC75270.1"/>
    </source>
</evidence>
<dbReference type="RefSeq" id="WP_084285270.1">
    <property type="nucleotide sequence ID" value="NZ_FWXJ01000015.1"/>
</dbReference>
<keyword evidence="2" id="KW-1277">Toxin-antitoxin system</keyword>
<dbReference type="PANTHER" id="PTHR33755">
    <property type="entry name" value="TOXIN PARE1-RELATED"/>
    <property type="match status" value="1"/>
</dbReference>
<dbReference type="EMBL" id="FWXJ01000015">
    <property type="protein sequence ID" value="SMC75270.1"/>
    <property type="molecule type" value="Genomic_DNA"/>
</dbReference>
<keyword evidence="4" id="KW-1185">Reference proteome</keyword>
<reference evidence="3 4" key="1">
    <citation type="submission" date="2017-04" db="EMBL/GenBank/DDBJ databases">
        <authorList>
            <person name="Afonso C.L."/>
            <person name="Miller P.J."/>
            <person name="Scott M.A."/>
            <person name="Spackman E."/>
            <person name="Goraichik I."/>
            <person name="Dimitrov K.M."/>
            <person name="Suarez D.L."/>
            <person name="Swayne D.E."/>
        </authorList>
    </citation>
    <scope>NUCLEOTIDE SEQUENCE [LARGE SCALE GENOMIC DNA]</scope>
    <source>
        <strain evidence="3 4">VK13</strain>
    </source>
</reference>
<dbReference type="InterPro" id="IPR007712">
    <property type="entry name" value="RelE/ParE_toxin"/>
</dbReference>
<proteinExistence type="inferred from homology"/>
<sequence length="94" mass="10976">MQVKWLRNAAKNLNDATEYIADDNPKVAREFFIHTIESVNKLAQYPELGRAGRVPGTRELVIFGYPYIVPYRIKDGNVEILRVFHTSRMWPKKL</sequence>
<dbReference type="InterPro" id="IPR035093">
    <property type="entry name" value="RelE/ParE_toxin_dom_sf"/>
</dbReference>
<dbReference type="NCBIfam" id="TIGR02385">
    <property type="entry name" value="RelE_StbE"/>
    <property type="match status" value="1"/>
</dbReference>
<accession>A0A1W2BQP7</accession>
<dbReference type="InterPro" id="IPR051803">
    <property type="entry name" value="TA_system_RelE-like_toxin"/>
</dbReference>
<dbReference type="Pfam" id="PF05016">
    <property type="entry name" value="ParE_toxin"/>
    <property type="match status" value="1"/>
</dbReference>
<dbReference type="Gene3D" id="3.30.2310.20">
    <property type="entry name" value="RelE-like"/>
    <property type="match status" value="1"/>
</dbReference>
<dbReference type="STRING" id="1938817.SAMN06296008_1152"/>
<gene>
    <name evidence="3" type="ORF">SAMN06296008_1152</name>
</gene>
<evidence type="ECO:0000256" key="2">
    <source>
        <dbReference type="ARBA" id="ARBA00022649"/>
    </source>
</evidence>
<name>A0A1W2BQP7_9BURK</name>
<evidence type="ECO:0000313" key="4">
    <source>
        <dbReference type="Proteomes" id="UP000192708"/>
    </source>
</evidence>
<organism evidence="3 4">
    <name type="scientific">Polynucleobacter kasalickyi</name>
    <dbReference type="NCBI Taxonomy" id="1938817"/>
    <lineage>
        <taxon>Bacteria</taxon>
        <taxon>Pseudomonadati</taxon>
        <taxon>Pseudomonadota</taxon>
        <taxon>Betaproteobacteria</taxon>
        <taxon>Burkholderiales</taxon>
        <taxon>Burkholderiaceae</taxon>
        <taxon>Polynucleobacter</taxon>
    </lineage>
</organism>
<dbReference type="OrthoDB" id="9798046at2"/>
<evidence type="ECO:0000256" key="1">
    <source>
        <dbReference type="ARBA" id="ARBA00006226"/>
    </source>
</evidence>
<protein>
    <submittedName>
        <fullName evidence="3">Addiction module toxin, RelE/StbE family</fullName>
    </submittedName>
</protein>